<keyword evidence="2" id="KW-1185">Reference proteome</keyword>
<name>A0AAD7CTW8_MYCRO</name>
<evidence type="ECO:0008006" key="3">
    <source>
        <dbReference type="Google" id="ProtNLM"/>
    </source>
</evidence>
<dbReference type="EMBL" id="JARKIE010000233">
    <property type="protein sequence ID" value="KAJ7663483.1"/>
    <property type="molecule type" value="Genomic_DNA"/>
</dbReference>
<protein>
    <recommendedName>
        <fullName evidence="3">F-box domain-containing protein</fullName>
    </recommendedName>
</protein>
<accession>A0AAD7CTW8</accession>
<reference evidence="1" key="1">
    <citation type="submission" date="2023-03" db="EMBL/GenBank/DDBJ databases">
        <title>Massive genome expansion in bonnet fungi (Mycena s.s.) driven by repeated elements and novel gene families across ecological guilds.</title>
        <authorList>
            <consortium name="Lawrence Berkeley National Laboratory"/>
            <person name="Harder C.B."/>
            <person name="Miyauchi S."/>
            <person name="Viragh M."/>
            <person name="Kuo A."/>
            <person name="Thoen E."/>
            <person name="Andreopoulos B."/>
            <person name="Lu D."/>
            <person name="Skrede I."/>
            <person name="Drula E."/>
            <person name="Henrissat B."/>
            <person name="Morin E."/>
            <person name="Kohler A."/>
            <person name="Barry K."/>
            <person name="LaButti K."/>
            <person name="Morin E."/>
            <person name="Salamov A."/>
            <person name="Lipzen A."/>
            <person name="Mereny Z."/>
            <person name="Hegedus B."/>
            <person name="Baldrian P."/>
            <person name="Stursova M."/>
            <person name="Weitz H."/>
            <person name="Taylor A."/>
            <person name="Grigoriev I.V."/>
            <person name="Nagy L.G."/>
            <person name="Martin F."/>
            <person name="Kauserud H."/>
        </authorList>
    </citation>
    <scope>NUCLEOTIDE SEQUENCE</scope>
    <source>
        <strain evidence="1">CBHHK067</strain>
    </source>
</reference>
<evidence type="ECO:0000313" key="2">
    <source>
        <dbReference type="Proteomes" id="UP001221757"/>
    </source>
</evidence>
<dbReference type="AlphaFoldDB" id="A0AAD7CTW8"/>
<gene>
    <name evidence="1" type="ORF">B0H17DRAFT_1211656</name>
</gene>
<comment type="caution">
    <text evidence="1">The sequence shown here is derived from an EMBL/GenBank/DDBJ whole genome shotgun (WGS) entry which is preliminary data.</text>
</comment>
<organism evidence="1 2">
    <name type="scientific">Mycena rosella</name>
    <name type="common">Pink bonnet</name>
    <name type="synonym">Agaricus rosellus</name>
    <dbReference type="NCBI Taxonomy" id="1033263"/>
    <lineage>
        <taxon>Eukaryota</taxon>
        <taxon>Fungi</taxon>
        <taxon>Dikarya</taxon>
        <taxon>Basidiomycota</taxon>
        <taxon>Agaricomycotina</taxon>
        <taxon>Agaricomycetes</taxon>
        <taxon>Agaricomycetidae</taxon>
        <taxon>Agaricales</taxon>
        <taxon>Marasmiineae</taxon>
        <taxon>Mycenaceae</taxon>
        <taxon>Mycena</taxon>
    </lineage>
</organism>
<evidence type="ECO:0000313" key="1">
    <source>
        <dbReference type="EMBL" id="KAJ7663483.1"/>
    </source>
</evidence>
<dbReference type="Proteomes" id="UP001221757">
    <property type="component" value="Unassembled WGS sequence"/>
</dbReference>
<sequence length="324" mass="36037">MNFGSVDLPQELIDSIVDALFDGFDLDKDPWIINNTDNGLLRTLRSCALVARAFVRPCQTYLFHGLTIHFVDDDVLVRAILDSFTTVDITLRSLCLYDTPPTSLLKLNAPSIRRLRICVHDSDSVLNEPVDPNVLSDAHRLRSLDLNARLWLSITKMIRLLGSLDHLVGLRTVCITAEASRISGSTYPIEWRGFDRQLSGLPALTEVKVYPRPFQMYPHDPTVLRASMPVLAGRASALDHLVQLRTVCIPVNPAPASGGTDPAEWQELDILLSGLPALAAGNFMYSRYQSFPLDSQGGVWCAYTIIAPLIPSQREFVFSQFKTT</sequence>
<proteinExistence type="predicted"/>